<dbReference type="GO" id="GO:0003700">
    <property type="term" value="F:DNA-binding transcription factor activity"/>
    <property type="evidence" value="ECO:0007669"/>
    <property type="project" value="InterPro"/>
</dbReference>
<dbReference type="Pfam" id="PF12833">
    <property type="entry name" value="HTH_18"/>
    <property type="match status" value="1"/>
</dbReference>
<dbReference type="InterPro" id="IPR050204">
    <property type="entry name" value="AraC_XylS_family_regulators"/>
</dbReference>
<evidence type="ECO:0000256" key="2">
    <source>
        <dbReference type="ARBA" id="ARBA00023125"/>
    </source>
</evidence>
<evidence type="ECO:0000313" key="5">
    <source>
        <dbReference type="EMBL" id="SFH68720.1"/>
    </source>
</evidence>
<dbReference type="GO" id="GO:0043565">
    <property type="term" value="F:sequence-specific DNA binding"/>
    <property type="evidence" value="ECO:0007669"/>
    <property type="project" value="InterPro"/>
</dbReference>
<gene>
    <name evidence="5" type="ORF">SAMN05421753_10261</name>
</gene>
<protein>
    <submittedName>
        <fullName evidence="5">AraC-type DNA-binding protein</fullName>
    </submittedName>
</protein>
<dbReference type="AlphaFoldDB" id="A0A1I3C2P7"/>
<dbReference type="OrthoDB" id="9802263at2"/>
<feature type="domain" description="HTH araC/xylS-type" evidence="4">
    <location>
        <begin position="170"/>
        <end position="268"/>
    </location>
</feature>
<dbReference type="Proteomes" id="UP000199518">
    <property type="component" value="Unassembled WGS sequence"/>
</dbReference>
<proteinExistence type="predicted"/>
<dbReference type="PROSITE" id="PS01124">
    <property type="entry name" value="HTH_ARAC_FAMILY_2"/>
    <property type="match status" value="1"/>
</dbReference>
<dbReference type="SUPFAM" id="SSF46689">
    <property type="entry name" value="Homeodomain-like"/>
    <property type="match status" value="2"/>
</dbReference>
<dbReference type="InterPro" id="IPR018060">
    <property type="entry name" value="HTH_AraC"/>
</dbReference>
<evidence type="ECO:0000259" key="4">
    <source>
        <dbReference type="PROSITE" id="PS01124"/>
    </source>
</evidence>
<reference evidence="6" key="1">
    <citation type="submission" date="2016-10" db="EMBL/GenBank/DDBJ databases">
        <authorList>
            <person name="Varghese N."/>
            <person name="Submissions S."/>
        </authorList>
    </citation>
    <scope>NUCLEOTIDE SEQUENCE [LARGE SCALE GENOMIC DNA]</scope>
    <source>
        <strain evidence="6">DSM 26348</strain>
    </source>
</reference>
<evidence type="ECO:0000256" key="3">
    <source>
        <dbReference type="ARBA" id="ARBA00023163"/>
    </source>
</evidence>
<dbReference type="RefSeq" id="WP_092047766.1">
    <property type="nucleotide sequence ID" value="NZ_FOQD01000002.1"/>
</dbReference>
<dbReference type="EMBL" id="FOQD01000002">
    <property type="protein sequence ID" value="SFH68720.1"/>
    <property type="molecule type" value="Genomic_DNA"/>
</dbReference>
<name>A0A1I3C2P7_9PLAN</name>
<evidence type="ECO:0000313" key="6">
    <source>
        <dbReference type="Proteomes" id="UP000199518"/>
    </source>
</evidence>
<evidence type="ECO:0000256" key="1">
    <source>
        <dbReference type="ARBA" id="ARBA00023015"/>
    </source>
</evidence>
<accession>A0A1I3C2P7</accession>
<keyword evidence="1" id="KW-0805">Transcription regulation</keyword>
<organism evidence="5 6">
    <name type="scientific">Planctomicrobium piriforme</name>
    <dbReference type="NCBI Taxonomy" id="1576369"/>
    <lineage>
        <taxon>Bacteria</taxon>
        <taxon>Pseudomonadati</taxon>
        <taxon>Planctomycetota</taxon>
        <taxon>Planctomycetia</taxon>
        <taxon>Planctomycetales</taxon>
        <taxon>Planctomycetaceae</taxon>
        <taxon>Planctomicrobium</taxon>
    </lineage>
</organism>
<dbReference type="SMART" id="SM00342">
    <property type="entry name" value="HTH_ARAC"/>
    <property type="match status" value="1"/>
</dbReference>
<sequence>MDAWDLLLPLLEIETVERLTEFGGAEETLSADWPVVYAVAGGDWTFAFDSVDVELRLHAGDVLVVTKPVPHRLHLQPTPGVADASQVGATVALAELLRMRCRAHGHDDPAATSSLPPTIHLHAVFMPMAGRFEGADLTREVAQILVSVLLATQAPAMSSATLSGVDPEIAQAILAMERTPAKAWTIQRLASEAGISRSALAQKFKEQTGQTPSDYLLNIRMKLADEMLRGRRQHLKEIARLTGYQSVSAFSTAFKRWSGSPPSVHRKQGRS</sequence>
<keyword evidence="6" id="KW-1185">Reference proteome</keyword>
<dbReference type="PANTHER" id="PTHR46796:SF13">
    <property type="entry name" value="HTH-TYPE TRANSCRIPTIONAL ACTIVATOR RHAS"/>
    <property type="match status" value="1"/>
</dbReference>
<keyword evidence="2 5" id="KW-0238">DNA-binding</keyword>
<dbReference type="STRING" id="1576369.SAMN05421753_10261"/>
<dbReference type="Gene3D" id="1.10.10.60">
    <property type="entry name" value="Homeodomain-like"/>
    <property type="match status" value="2"/>
</dbReference>
<dbReference type="PANTHER" id="PTHR46796">
    <property type="entry name" value="HTH-TYPE TRANSCRIPTIONAL ACTIVATOR RHAS-RELATED"/>
    <property type="match status" value="1"/>
</dbReference>
<keyword evidence="3" id="KW-0804">Transcription</keyword>
<dbReference type="InterPro" id="IPR009057">
    <property type="entry name" value="Homeodomain-like_sf"/>
</dbReference>